<evidence type="ECO:0000259" key="1">
    <source>
        <dbReference type="SMART" id="SM00901"/>
    </source>
</evidence>
<keyword evidence="3" id="KW-1185">Reference proteome</keyword>
<evidence type="ECO:0000313" key="3">
    <source>
        <dbReference type="Proteomes" id="UP000233458"/>
    </source>
</evidence>
<reference evidence="2 3" key="1">
    <citation type="submission" date="2017-10" db="EMBL/GenBank/DDBJ databases">
        <title>Biodiversity and function of Thalassospira species in the particle-attached aromatic-hydrocarbon-degrading consortia from the surface seawater of the China South Sea.</title>
        <authorList>
            <person name="Dong C."/>
            <person name="Liu R."/>
            <person name="Shao Z."/>
        </authorList>
    </citation>
    <scope>NUCLEOTIDE SEQUENCE [LARGE SCALE GENOMIC DNA]</scope>
    <source>
        <strain evidence="2 3">CSC3H3</strain>
    </source>
</reference>
<dbReference type="InterPro" id="IPR014966">
    <property type="entry name" value="FRG-dom"/>
</dbReference>
<protein>
    <recommendedName>
        <fullName evidence="1">FRG domain-containing protein</fullName>
    </recommendedName>
</protein>
<dbReference type="Proteomes" id="UP000233458">
    <property type="component" value="Chromosome"/>
</dbReference>
<evidence type="ECO:0000313" key="2">
    <source>
        <dbReference type="EMBL" id="AUG55159.1"/>
    </source>
</evidence>
<sequence length="447" mass="50890">MSSDDSAWITPVGTAQLSSFSLSRYLEYTDAALEEKLKPVSSSTLSFLSEIPTIFLSELRNDYENNRHEYLTMRVGRVWNLQVVGNEIRYEFCIDRDFGEITVHDRRQFELAFELGRWELNRTHWAVKKGDLMQSLNHAGLAEHFNNLAPAMAVNVPPPPDEPPSDQPVVTNVEEYMAYVLSLNPAADEEIFYRGHSDRKYRLEPTLFRRNERGEFRYLQKEATLVREILTAQANEFSSDQYMLDRLVRMQHFGLPTRLLDVTSNPLIALYFCCSSTKYDVDGNEIDGEVIVLATKSENVMFFDSDTVSCVANLCLMSEGDQDALDTSQDKTAFNVTPACQKLLHFIRREKPYFENRIDPADLDRILFVRGRNTNARIISQSGAFLIFGKDAVLPETGHSSLNLHRITVRDKAAILGQLAKLNIKSSTVYPGIEKATAEIANKYELN</sequence>
<organism evidence="2 3">
    <name type="scientific">Thalassospira marina</name>
    <dbReference type="NCBI Taxonomy" id="2048283"/>
    <lineage>
        <taxon>Bacteria</taxon>
        <taxon>Pseudomonadati</taxon>
        <taxon>Pseudomonadota</taxon>
        <taxon>Alphaproteobacteria</taxon>
        <taxon>Rhodospirillales</taxon>
        <taxon>Thalassospiraceae</taxon>
        <taxon>Thalassospira</taxon>
    </lineage>
</organism>
<proteinExistence type="predicted"/>
<dbReference type="SMART" id="SM00901">
    <property type="entry name" value="FRG"/>
    <property type="match status" value="1"/>
</dbReference>
<dbReference type="Pfam" id="PF08867">
    <property type="entry name" value="FRG"/>
    <property type="match status" value="1"/>
</dbReference>
<feature type="domain" description="FRG" evidence="1">
    <location>
        <begin position="187"/>
        <end position="291"/>
    </location>
</feature>
<accession>A0ABN5FRJ0</accession>
<gene>
    <name evidence="2" type="ORF">CSC3H3_16120</name>
</gene>
<dbReference type="EMBL" id="CP024199">
    <property type="protein sequence ID" value="AUG55159.1"/>
    <property type="molecule type" value="Genomic_DNA"/>
</dbReference>
<name>A0ABN5FRJ0_9PROT</name>